<evidence type="ECO:0000256" key="7">
    <source>
        <dbReference type="ARBA" id="ARBA00022989"/>
    </source>
</evidence>
<accession>H3BE88</accession>
<reference evidence="11" key="1">
    <citation type="submission" date="2011-08" db="EMBL/GenBank/DDBJ databases">
        <title>The draft genome of Latimeria chalumnae.</title>
        <authorList>
            <person name="Di Palma F."/>
            <person name="Alfoldi J."/>
            <person name="Johnson J."/>
            <person name="Berlin A."/>
            <person name="Gnerre S."/>
            <person name="Jaffe D."/>
            <person name="MacCallum I."/>
            <person name="Young S."/>
            <person name="Walker B.J."/>
            <person name="Lander E."/>
            <person name="Lindblad-Toh K."/>
        </authorList>
    </citation>
    <scope>NUCLEOTIDE SEQUENCE [LARGE SCALE GENOMIC DNA]</scope>
    <source>
        <strain evidence="11">Wild caught</strain>
    </source>
</reference>
<name>H3BE88_LATCH</name>
<feature type="transmembrane region" description="Helical" evidence="9">
    <location>
        <begin position="96"/>
        <end position="114"/>
    </location>
</feature>
<keyword evidence="4" id="KW-0796">Tight junction</keyword>
<evidence type="ECO:0000256" key="8">
    <source>
        <dbReference type="ARBA" id="ARBA00023136"/>
    </source>
</evidence>
<dbReference type="Gene3D" id="1.20.140.150">
    <property type="match status" value="1"/>
</dbReference>
<keyword evidence="6" id="KW-0965">Cell junction</keyword>
<dbReference type="eggNOG" id="ENOG502S0PU">
    <property type="taxonomic scope" value="Eukaryota"/>
</dbReference>
<dbReference type="PROSITE" id="PS01346">
    <property type="entry name" value="CLAUDIN"/>
    <property type="match status" value="1"/>
</dbReference>
<keyword evidence="8 9" id="KW-0472">Membrane</keyword>
<evidence type="ECO:0000256" key="3">
    <source>
        <dbReference type="ARBA" id="ARBA00008295"/>
    </source>
</evidence>
<reference evidence="10" key="2">
    <citation type="submission" date="2025-08" db="UniProtKB">
        <authorList>
            <consortium name="Ensembl"/>
        </authorList>
    </citation>
    <scope>IDENTIFICATION</scope>
</reference>
<dbReference type="OMA" id="WCEFIAT"/>
<dbReference type="InterPro" id="IPR029372">
    <property type="entry name" value="Tmem37"/>
</dbReference>
<dbReference type="Bgee" id="ENSLACG00000017762">
    <property type="expression patterns" value="Expressed in pelvic fin and 3 other cell types or tissues"/>
</dbReference>
<reference evidence="10" key="3">
    <citation type="submission" date="2025-09" db="UniProtKB">
        <authorList>
            <consortium name="Ensembl"/>
        </authorList>
    </citation>
    <scope>IDENTIFICATION</scope>
</reference>
<keyword evidence="11" id="KW-1185">Reference proteome</keyword>
<comment type="subcellular location">
    <subcellularLocation>
        <location evidence="2">Cell junction</location>
        <location evidence="2">Tight junction</location>
    </subcellularLocation>
    <subcellularLocation>
        <location evidence="1">Membrane</location>
        <topology evidence="1">Multi-pass membrane protein</topology>
    </subcellularLocation>
</comment>
<comment type="similarity">
    <text evidence="3">Belongs to the claudin family.</text>
</comment>
<evidence type="ECO:0000313" key="10">
    <source>
        <dbReference type="Ensembl" id="ENSLACP00000020209.1"/>
    </source>
</evidence>
<dbReference type="KEGG" id="lcm:102357068"/>
<dbReference type="Pfam" id="PF15108">
    <property type="entry name" value="TMEM37"/>
    <property type="match status" value="1"/>
</dbReference>
<dbReference type="GeneID" id="102357068"/>
<sequence length="212" mass="23704">MTAIMMKTQGTLYGRRPRRPFFDAFIRSLIILCTAIAVVLSSISICDGHWLFVNNRVFGLWHFCNVGNDGQRECTTDLNMARVTGLQLWTAFSRSLASLAVVVAIFGLELLIISQVCEDAHSSRKWSLGSALVLASFALSFGGVVTFTLLLKDFVSFTGFTLTYWCEFIASFLFFLNGLSGQHINGIIVHTSSVKNKRVLHIWQEPFVTVEH</sequence>
<dbReference type="GO" id="GO:0005244">
    <property type="term" value="F:voltage-gated monoatomic ion channel activity"/>
    <property type="evidence" value="ECO:0007669"/>
    <property type="project" value="InterPro"/>
</dbReference>
<organism evidence="10 11">
    <name type="scientific">Latimeria chalumnae</name>
    <name type="common">Coelacanth</name>
    <dbReference type="NCBI Taxonomy" id="7897"/>
    <lineage>
        <taxon>Eukaryota</taxon>
        <taxon>Metazoa</taxon>
        <taxon>Chordata</taxon>
        <taxon>Craniata</taxon>
        <taxon>Vertebrata</taxon>
        <taxon>Euteleostomi</taxon>
        <taxon>Coelacanthiformes</taxon>
        <taxon>Coelacanthidae</taxon>
        <taxon>Latimeria</taxon>
    </lineage>
</organism>
<dbReference type="InterPro" id="IPR017974">
    <property type="entry name" value="Claudin_CS"/>
</dbReference>
<dbReference type="FunCoup" id="H3BE88">
    <property type="interactions" value="40"/>
</dbReference>
<evidence type="ECO:0000256" key="6">
    <source>
        <dbReference type="ARBA" id="ARBA00022949"/>
    </source>
</evidence>
<dbReference type="OrthoDB" id="9903296at2759"/>
<feature type="transmembrane region" description="Helical" evidence="9">
    <location>
        <begin position="21"/>
        <end position="45"/>
    </location>
</feature>
<dbReference type="HOGENOM" id="CLU_1383775_0_0_1"/>
<keyword evidence="5 9" id="KW-0812">Transmembrane</keyword>
<dbReference type="CTD" id="140738"/>
<dbReference type="GO" id="GO:0005923">
    <property type="term" value="C:bicellular tight junction"/>
    <property type="evidence" value="ECO:0007669"/>
    <property type="project" value="UniProtKB-SubCell"/>
</dbReference>
<feature type="transmembrane region" description="Helical" evidence="9">
    <location>
        <begin position="126"/>
        <end position="151"/>
    </location>
</feature>
<evidence type="ECO:0000256" key="5">
    <source>
        <dbReference type="ARBA" id="ARBA00022692"/>
    </source>
</evidence>
<dbReference type="EMBL" id="AFYH01031187">
    <property type="status" value="NOT_ANNOTATED_CDS"/>
    <property type="molecule type" value="Genomic_DNA"/>
</dbReference>
<dbReference type="EMBL" id="AFYH01031188">
    <property type="status" value="NOT_ANNOTATED_CDS"/>
    <property type="molecule type" value="Genomic_DNA"/>
</dbReference>
<dbReference type="EMBL" id="AFYH01031189">
    <property type="status" value="NOT_ANNOTATED_CDS"/>
    <property type="molecule type" value="Genomic_DNA"/>
</dbReference>
<evidence type="ECO:0000256" key="1">
    <source>
        <dbReference type="ARBA" id="ARBA00004141"/>
    </source>
</evidence>
<keyword evidence="7 9" id="KW-1133">Transmembrane helix</keyword>
<dbReference type="PANTHER" id="PTHR31767:SF0">
    <property type="entry name" value="VOLTAGE-DEPENDENT CALCIUM CHANNEL GAMMA-LIKE SUBUNIT"/>
    <property type="match status" value="1"/>
</dbReference>
<feature type="transmembrane region" description="Helical" evidence="9">
    <location>
        <begin position="157"/>
        <end position="176"/>
    </location>
</feature>
<dbReference type="AlphaFoldDB" id="H3BE88"/>
<dbReference type="EMBL" id="AFYH01031191">
    <property type="status" value="NOT_ANNOTATED_CDS"/>
    <property type="molecule type" value="Genomic_DNA"/>
</dbReference>
<evidence type="ECO:0000256" key="4">
    <source>
        <dbReference type="ARBA" id="ARBA00022427"/>
    </source>
</evidence>
<proteinExistence type="inferred from homology"/>
<dbReference type="GO" id="GO:0016020">
    <property type="term" value="C:membrane"/>
    <property type="evidence" value="ECO:0007669"/>
    <property type="project" value="UniProtKB-SubCell"/>
</dbReference>
<dbReference type="GeneTree" id="ENSGT00390000006225"/>
<dbReference type="RefSeq" id="XP_005991126.1">
    <property type="nucleotide sequence ID" value="XM_005991064.3"/>
</dbReference>
<dbReference type="EMBL" id="AFYH01031190">
    <property type="status" value="NOT_ANNOTATED_CDS"/>
    <property type="molecule type" value="Genomic_DNA"/>
</dbReference>
<dbReference type="Proteomes" id="UP000008672">
    <property type="component" value="Unassembled WGS sequence"/>
</dbReference>
<dbReference type="InParanoid" id="H3BE88"/>
<protein>
    <submittedName>
        <fullName evidence="10">Transmembrane protein 37</fullName>
    </submittedName>
</protein>
<dbReference type="Ensembl" id="ENSLACT00000020349.1">
    <property type="protein sequence ID" value="ENSLACP00000020209.1"/>
    <property type="gene ID" value="ENSLACG00000017762.1"/>
</dbReference>
<dbReference type="GO" id="GO:0005262">
    <property type="term" value="F:calcium channel activity"/>
    <property type="evidence" value="ECO:0007669"/>
    <property type="project" value="InterPro"/>
</dbReference>
<gene>
    <name evidence="10" type="primary">TMEM37</name>
</gene>
<dbReference type="PANTHER" id="PTHR31767">
    <property type="entry name" value="VOLTAGE-DEPENDENT CALCIUM CHANNEL GAMMA-LIKE SUBUNIT"/>
    <property type="match status" value="1"/>
</dbReference>
<evidence type="ECO:0000256" key="2">
    <source>
        <dbReference type="ARBA" id="ARBA00004435"/>
    </source>
</evidence>
<evidence type="ECO:0000313" key="11">
    <source>
        <dbReference type="Proteomes" id="UP000008672"/>
    </source>
</evidence>
<evidence type="ECO:0000256" key="9">
    <source>
        <dbReference type="SAM" id="Phobius"/>
    </source>
</evidence>